<keyword evidence="7" id="KW-0479">Metal-binding</keyword>
<feature type="binding site" evidence="7">
    <location>
        <position position="112"/>
    </location>
    <ligand>
        <name>Zn(2+)</name>
        <dbReference type="ChEBI" id="CHEBI:29105"/>
        <note>ligand shared between dimeric partners</note>
    </ligand>
</feature>
<comment type="cofactor">
    <cofactor evidence="7">
        <name>Zn(2+)</name>
        <dbReference type="ChEBI" id="CHEBI:29105"/>
    </cofactor>
    <text evidence="7">Binds 1 zinc ion per subunit.</text>
</comment>
<accession>A0ABV2KJ82</accession>
<keyword evidence="3 7" id="KW-0963">Cytoplasm</keyword>
<dbReference type="InterPro" id="IPR038019">
    <property type="entry name" value="PRib_AMP_CycHydrolase_sf"/>
</dbReference>
<evidence type="ECO:0000256" key="1">
    <source>
        <dbReference type="ARBA" id="ARBA00000024"/>
    </source>
</evidence>
<dbReference type="PANTHER" id="PTHR42945">
    <property type="entry name" value="HISTIDINE BIOSYNTHESIS BIFUNCTIONAL PROTEIN"/>
    <property type="match status" value="1"/>
</dbReference>
<name>A0ABV2KJ82_9HYPH</name>
<dbReference type="Gene3D" id="4.10.80.70">
    <property type="match status" value="1"/>
</dbReference>
<dbReference type="SUPFAM" id="SSF141734">
    <property type="entry name" value="HisI-like"/>
    <property type="match status" value="1"/>
</dbReference>
<feature type="binding site" evidence="7">
    <location>
        <position position="95"/>
    </location>
    <ligand>
        <name>Mg(2+)</name>
        <dbReference type="ChEBI" id="CHEBI:18420"/>
    </ligand>
</feature>
<evidence type="ECO:0000259" key="8">
    <source>
        <dbReference type="Pfam" id="PF01502"/>
    </source>
</evidence>
<evidence type="ECO:0000256" key="6">
    <source>
        <dbReference type="ARBA" id="ARBA00023102"/>
    </source>
</evidence>
<evidence type="ECO:0000256" key="5">
    <source>
        <dbReference type="ARBA" id="ARBA00022801"/>
    </source>
</evidence>
<dbReference type="NCBIfam" id="NF000768">
    <property type="entry name" value="PRK00051.1"/>
    <property type="match status" value="1"/>
</dbReference>
<comment type="catalytic activity">
    <reaction evidence="1 7">
        <text>1-(5-phospho-beta-D-ribosyl)-5'-AMP + H2O = 1-(5-phospho-beta-D-ribosyl)-5-[(5-phospho-beta-D-ribosylamino)methylideneamino]imidazole-4-carboxamide</text>
        <dbReference type="Rhea" id="RHEA:20049"/>
        <dbReference type="ChEBI" id="CHEBI:15377"/>
        <dbReference type="ChEBI" id="CHEBI:58435"/>
        <dbReference type="ChEBI" id="CHEBI:59457"/>
        <dbReference type="EC" id="3.5.4.19"/>
    </reaction>
</comment>
<dbReference type="PANTHER" id="PTHR42945:SF1">
    <property type="entry name" value="HISTIDINE BIOSYNTHESIS BIFUNCTIONAL PROTEIN HIS7"/>
    <property type="match status" value="1"/>
</dbReference>
<proteinExistence type="inferred from homology"/>
<protein>
    <recommendedName>
        <fullName evidence="7">Phosphoribosyl-AMP cyclohydrolase</fullName>
        <shortName evidence="7">PRA-CH</shortName>
        <ecNumber evidence="7">3.5.4.19</ecNumber>
    </recommendedName>
</protein>
<reference evidence="9 10" key="1">
    <citation type="submission" date="2024-06" db="EMBL/GenBank/DDBJ databases">
        <title>Genomic Encyclopedia of Type Strains, Phase IV (KMG-IV): sequencing the most valuable type-strain genomes for metagenomic binning, comparative biology and taxonomic classification.</title>
        <authorList>
            <person name="Goeker M."/>
        </authorList>
    </citation>
    <scope>NUCLEOTIDE SEQUENCE [LARGE SCALE GENOMIC DNA]</scope>
    <source>
        <strain evidence="9 10">DSM 19730</strain>
    </source>
</reference>
<comment type="function">
    <text evidence="7">Catalyzes the hydrolysis of the adenine ring of phosphoribosyl-AMP.</text>
</comment>
<evidence type="ECO:0000256" key="2">
    <source>
        <dbReference type="ARBA" id="ARBA00005169"/>
    </source>
</evidence>
<dbReference type="Gene3D" id="3.10.20.810">
    <property type="entry name" value="Phosphoribosyl-AMP cyclohydrolase"/>
    <property type="match status" value="1"/>
</dbReference>
<comment type="subcellular location">
    <subcellularLocation>
        <location evidence="7">Cytoplasm</location>
    </subcellularLocation>
</comment>
<sequence>MALTFAPSPADKAALEREYGSFTPRFDANGLITAVVTDAADSMLLMVAHMNAEALALTLETGVAHYWSRSRKALWKKGETSGNLQQVVELRTDCDQDAIWLRVKVAGHDATCHTGRRSCFYRTVEARDGEAILAGDGSPPLFDADTIYRKSD</sequence>
<keyword evidence="10" id="KW-1185">Reference proteome</keyword>
<dbReference type="GO" id="GO:0004635">
    <property type="term" value="F:phosphoribosyl-AMP cyclohydrolase activity"/>
    <property type="evidence" value="ECO:0007669"/>
    <property type="project" value="UniProtKB-EC"/>
</dbReference>
<dbReference type="RefSeq" id="WP_354151029.1">
    <property type="nucleotide sequence ID" value="NZ_JBEPMN010000004.1"/>
</dbReference>
<comment type="caution">
    <text evidence="9">The sequence shown here is derived from an EMBL/GenBank/DDBJ whole genome shotgun (WGS) entry which is preliminary data.</text>
</comment>
<dbReference type="InterPro" id="IPR002496">
    <property type="entry name" value="PRib_AMP_CycHydrolase_dom"/>
</dbReference>
<dbReference type="HAMAP" id="MF_01021">
    <property type="entry name" value="HisI"/>
    <property type="match status" value="1"/>
</dbReference>
<comment type="pathway">
    <text evidence="2 7">Amino-acid biosynthesis; L-histidine biosynthesis; L-histidine from 5-phospho-alpha-D-ribose 1-diphosphate: step 3/9.</text>
</comment>
<evidence type="ECO:0000256" key="3">
    <source>
        <dbReference type="ARBA" id="ARBA00022490"/>
    </source>
</evidence>
<dbReference type="Proteomes" id="UP001549143">
    <property type="component" value="Unassembled WGS sequence"/>
</dbReference>
<keyword evidence="7" id="KW-0460">Magnesium</keyword>
<gene>
    <name evidence="7" type="primary">hisI</name>
    <name evidence="9" type="ORF">ABID44_001456</name>
</gene>
<evidence type="ECO:0000313" key="10">
    <source>
        <dbReference type="Proteomes" id="UP001549143"/>
    </source>
</evidence>
<feature type="binding site" evidence="7">
    <location>
        <position position="119"/>
    </location>
    <ligand>
        <name>Zn(2+)</name>
        <dbReference type="ChEBI" id="CHEBI:29105"/>
        <note>ligand shared between dimeric partners</note>
    </ligand>
</feature>
<feature type="domain" description="Phosphoribosyl-AMP cyclohydrolase" evidence="8">
    <location>
        <begin position="46"/>
        <end position="121"/>
    </location>
</feature>
<evidence type="ECO:0000256" key="4">
    <source>
        <dbReference type="ARBA" id="ARBA00022605"/>
    </source>
</evidence>
<feature type="binding site" evidence="7">
    <location>
        <position position="94"/>
    </location>
    <ligand>
        <name>Zn(2+)</name>
        <dbReference type="ChEBI" id="CHEBI:29105"/>
        <note>ligand shared between dimeric partners</note>
    </ligand>
</feature>
<feature type="binding site" evidence="7">
    <location>
        <position position="97"/>
    </location>
    <ligand>
        <name>Mg(2+)</name>
        <dbReference type="ChEBI" id="CHEBI:18420"/>
    </ligand>
</feature>
<keyword evidence="6 7" id="KW-0368">Histidine biosynthesis</keyword>
<dbReference type="InterPro" id="IPR026660">
    <property type="entry name" value="PRA-CH"/>
</dbReference>
<evidence type="ECO:0000313" key="9">
    <source>
        <dbReference type="EMBL" id="MET3661136.1"/>
    </source>
</evidence>
<keyword evidence="5 7" id="KW-0378">Hydrolase</keyword>
<comment type="similarity">
    <text evidence="7">Belongs to the PRA-CH family.</text>
</comment>
<dbReference type="EC" id="3.5.4.19" evidence="7"/>
<comment type="subunit">
    <text evidence="7">Homodimer.</text>
</comment>
<keyword evidence="7" id="KW-0862">Zinc</keyword>
<feature type="binding site" evidence="7">
    <location>
        <position position="93"/>
    </location>
    <ligand>
        <name>Mg(2+)</name>
        <dbReference type="ChEBI" id="CHEBI:18420"/>
    </ligand>
</feature>
<dbReference type="EMBL" id="JBEPMN010000004">
    <property type="protein sequence ID" value="MET3661136.1"/>
    <property type="molecule type" value="Genomic_DNA"/>
</dbReference>
<keyword evidence="4 7" id="KW-0028">Amino-acid biosynthesis</keyword>
<organism evidence="9 10">
    <name type="scientific">Aquamicrobium ahrensii</name>
    <dbReference type="NCBI Taxonomy" id="469551"/>
    <lineage>
        <taxon>Bacteria</taxon>
        <taxon>Pseudomonadati</taxon>
        <taxon>Pseudomonadota</taxon>
        <taxon>Alphaproteobacteria</taxon>
        <taxon>Hyphomicrobiales</taxon>
        <taxon>Phyllobacteriaceae</taxon>
        <taxon>Aquamicrobium</taxon>
    </lineage>
</organism>
<dbReference type="Pfam" id="PF01502">
    <property type="entry name" value="PRA-CH"/>
    <property type="match status" value="1"/>
</dbReference>
<comment type="cofactor">
    <cofactor evidence="7">
        <name>Mg(2+)</name>
        <dbReference type="ChEBI" id="CHEBI:18420"/>
    </cofactor>
    <text evidence="7">Binds 1 Mg(2+) ion per subunit.</text>
</comment>
<evidence type="ECO:0000256" key="7">
    <source>
        <dbReference type="HAMAP-Rule" id="MF_01021"/>
    </source>
</evidence>